<organism evidence="3 4">
    <name type="scientific">Cytophaga hutchinsonii (strain ATCC 33406 / DSM 1761 / CIP 103989 / NBRC 15051 / NCIMB 9469 / D465)</name>
    <dbReference type="NCBI Taxonomy" id="269798"/>
    <lineage>
        <taxon>Bacteria</taxon>
        <taxon>Pseudomonadati</taxon>
        <taxon>Bacteroidota</taxon>
        <taxon>Cytophagia</taxon>
        <taxon>Cytophagales</taxon>
        <taxon>Cytophagaceae</taxon>
        <taxon>Cytophaga</taxon>
    </lineage>
</organism>
<dbReference type="AlphaFoldDB" id="A0A6N4SUV7"/>
<evidence type="ECO:0000256" key="1">
    <source>
        <dbReference type="SAM" id="Phobius"/>
    </source>
</evidence>
<keyword evidence="1" id="KW-0472">Membrane</keyword>
<feature type="transmembrane region" description="Helical" evidence="1">
    <location>
        <begin position="6"/>
        <end position="23"/>
    </location>
</feature>
<dbReference type="InterPro" id="IPR053147">
    <property type="entry name" value="Hsp_HslJ-like"/>
</dbReference>
<proteinExistence type="predicted"/>
<dbReference type="PANTHER" id="PTHR35535:SF1">
    <property type="entry name" value="HEAT SHOCK PROTEIN HSLJ"/>
    <property type="match status" value="1"/>
</dbReference>
<feature type="domain" description="DUF306" evidence="2">
    <location>
        <begin position="55"/>
        <end position="135"/>
    </location>
</feature>
<dbReference type="Pfam" id="PF03724">
    <property type="entry name" value="META"/>
    <property type="match status" value="1"/>
</dbReference>
<accession>A0A6N4SUV7</accession>
<keyword evidence="4" id="KW-1185">Reference proteome</keyword>
<gene>
    <name evidence="3" type="ordered locus">CHU_2857</name>
</gene>
<keyword evidence="1" id="KW-1133">Transmembrane helix</keyword>
<dbReference type="RefSeq" id="WP_011586215.1">
    <property type="nucleotide sequence ID" value="NC_008255.1"/>
</dbReference>
<evidence type="ECO:0000259" key="2">
    <source>
        <dbReference type="Pfam" id="PF03724"/>
    </source>
</evidence>
<dbReference type="Proteomes" id="UP000001822">
    <property type="component" value="Chromosome"/>
</dbReference>
<sequence>MKITTIKWVLLVSVLACSVFFSYRWNRSDAVPKHLIGNWSFIAFYPKKSDTLVFKKAGLLSIDADKMVVGFTGCNKFRTECSIHGDSLFFGTILSGRKFCNRAYMDVEDRVKQTLQNTTIYKVSDSTLILYQGKTKLAALQKI</sequence>
<evidence type="ECO:0000313" key="4">
    <source>
        <dbReference type="Proteomes" id="UP000001822"/>
    </source>
</evidence>
<dbReference type="InterPro" id="IPR005184">
    <property type="entry name" value="DUF306_Meta_HslJ"/>
</dbReference>
<dbReference type="Gene3D" id="2.40.128.270">
    <property type="match status" value="1"/>
</dbReference>
<keyword evidence="1" id="KW-0812">Transmembrane</keyword>
<dbReference type="KEGG" id="chu:CHU_2857"/>
<dbReference type="EMBL" id="CP000383">
    <property type="protein sequence ID" value="ABG60105.1"/>
    <property type="molecule type" value="Genomic_DNA"/>
</dbReference>
<protein>
    <recommendedName>
        <fullName evidence="2">DUF306 domain-containing protein</fullName>
    </recommendedName>
</protein>
<evidence type="ECO:0000313" key="3">
    <source>
        <dbReference type="EMBL" id="ABG60105.1"/>
    </source>
</evidence>
<reference evidence="3 4" key="1">
    <citation type="journal article" date="2007" name="Appl. Environ. Microbiol.">
        <title>Genome sequence of the cellulolytic gliding bacterium Cytophaga hutchinsonii.</title>
        <authorList>
            <person name="Xie G."/>
            <person name="Bruce D.C."/>
            <person name="Challacombe J.F."/>
            <person name="Chertkov O."/>
            <person name="Detter J.C."/>
            <person name="Gilna P."/>
            <person name="Han C.S."/>
            <person name="Lucas S."/>
            <person name="Misra M."/>
            <person name="Myers G.L."/>
            <person name="Richardson P."/>
            <person name="Tapia R."/>
            <person name="Thayer N."/>
            <person name="Thompson L.S."/>
            <person name="Brettin T.S."/>
            <person name="Henrissat B."/>
            <person name="Wilson D.B."/>
            <person name="McBride M.J."/>
        </authorList>
    </citation>
    <scope>NUCLEOTIDE SEQUENCE [LARGE SCALE GENOMIC DNA]</scope>
    <source>
        <strain evidence="4">ATCC 33406 / DSM 1761 / CIP 103989 / NBRC 15051 / NCIMB 9469 / D465</strain>
    </source>
</reference>
<dbReference type="OrthoDB" id="5348860at2"/>
<dbReference type="InterPro" id="IPR038670">
    <property type="entry name" value="HslJ-like_sf"/>
</dbReference>
<dbReference type="PANTHER" id="PTHR35535">
    <property type="entry name" value="HEAT SHOCK PROTEIN HSLJ"/>
    <property type="match status" value="1"/>
</dbReference>
<name>A0A6N4SUV7_CYTH3</name>